<evidence type="ECO:0000313" key="5">
    <source>
        <dbReference type="Proteomes" id="UP000324176"/>
    </source>
</evidence>
<dbReference type="Pfam" id="PF00534">
    <property type="entry name" value="Glycos_transf_1"/>
    <property type="match status" value="1"/>
</dbReference>
<evidence type="ECO:0000256" key="1">
    <source>
        <dbReference type="SAM" id="Coils"/>
    </source>
</evidence>
<dbReference type="SUPFAM" id="SSF53756">
    <property type="entry name" value="UDP-Glycosyltransferase/glycogen phosphorylase"/>
    <property type="match status" value="2"/>
</dbReference>
<dbReference type="EMBL" id="VNHT01000003">
    <property type="protein sequence ID" value="TYP93267.1"/>
    <property type="molecule type" value="Genomic_DNA"/>
</dbReference>
<protein>
    <submittedName>
        <fullName evidence="4">Glycosyltransferase involved in cell wall biosynthesis</fullName>
    </submittedName>
</protein>
<feature type="coiled-coil region" evidence="1">
    <location>
        <begin position="810"/>
        <end position="844"/>
    </location>
</feature>
<keyword evidence="4" id="KW-0808">Transferase</keyword>
<dbReference type="Proteomes" id="UP000324176">
    <property type="component" value="Unassembled WGS sequence"/>
</dbReference>
<dbReference type="AlphaFoldDB" id="A0A5D3YKT6"/>
<sequence>MPDLKAMQKRPRLAYISPLPPEQSGISDYSVELLPELAQYYEIEVIVMQSEVSDDWVRSHCPIRDVAWFRQHASRFDRVLYHFGNSLFHIHMFDLLPEFPGVVVLHDFFLSGVVAHLDVHGFKPYSWARALAHAHGWRALQERYLAKDPADVVWAYPCNLEILEQALGVIIHSEYSRRLAKEWYGEGFEDNWVKIPHLRVPLLNIDRKAIRYAARLKLGLAEDDFVICSFGFLGPHKLNHKLLSAWLASPLASDFHCRLVFVGENYGGEYGNELVRTWHNSLSADRIEITGWAEKELYRTWLAAADIGVQLRDLSRGETSGTVLDCMNYGLATIVNAHGSMTDLPVNTVWMLPDKFADDQLIEALITLWHDTSCRNTLGERAREVIRSFHQPRHCAELYAEAIEGFYDKASFYNKTSAELPALVDVDTDPSLSSDKWPCHSSLSANNSPPRPRRKQLLLDISELIQNDAKSGIQHFIHALLMEFLLNPLEGWMVEPVYATRDTNGYCYAHRFTSQFLGVSDSWAEDMPVNAREGDIFLGLDLQSVVVSAQKDYLLSLNQRGIKIYFVVYDLSPILLPQIFSDDAEAIHQWGLKTILCFDGAICISRAVADQLYEWLQVFGSKREQPFVLSWLHQGSGIEDSVLSLGMSTDADQVAAALKTWLSLLLVGTTESHRGRTQTPAAFELLRGEGNHANLVIIGKQEAIVEASIEKLRIYPELGKHLFWLAGISDKYLEKVYAKSACLIEVKTEQATQLDTLDQEILALVYSATKSGQEKSELMAQHEASKQEVTTLIKAHDGLRMLADQRKTQIDTLTQINLALRADIKELIQEKSVLMTKNRALKKEVAILNEGRNKQRVLADQHKMEVDTLTQKYIALKAGTEALIQEKLALTAQHEVLKQEMTVLSKACEEQNRLTHQGWTQIDILTQTQAEQSKMITQHKAELEQLKDVLLREPGL</sequence>
<dbReference type="PANTHER" id="PTHR46401">
    <property type="entry name" value="GLYCOSYLTRANSFERASE WBBK-RELATED"/>
    <property type="match status" value="1"/>
</dbReference>
<accession>A0A5D3YKT6</accession>
<gene>
    <name evidence="4" type="ORF">BCL69_100377</name>
</gene>
<evidence type="ECO:0000256" key="2">
    <source>
        <dbReference type="SAM" id="MobiDB-lite"/>
    </source>
</evidence>
<dbReference type="Gene3D" id="3.40.50.2000">
    <property type="entry name" value="Glycogen Phosphorylase B"/>
    <property type="match status" value="1"/>
</dbReference>
<comment type="caution">
    <text evidence="4">The sequence shown here is derived from an EMBL/GenBank/DDBJ whole genome shotgun (WGS) entry which is preliminary data.</text>
</comment>
<feature type="domain" description="Glycosyl transferase family 1" evidence="3">
    <location>
        <begin position="217"/>
        <end position="384"/>
    </location>
</feature>
<reference evidence="4 5" key="1">
    <citation type="submission" date="2019-07" db="EMBL/GenBank/DDBJ databases">
        <title>Active sludge and wastewater microbial communities from Klosterneuburg, Austria.</title>
        <authorList>
            <person name="Wagner M."/>
        </authorList>
    </citation>
    <scope>NUCLEOTIDE SEQUENCE [LARGE SCALE GENOMIC DNA]</scope>
    <source>
        <strain evidence="4 5">Nm2</strain>
    </source>
</reference>
<dbReference type="CDD" id="cd03801">
    <property type="entry name" value="GT4_PimA-like"/>
    <property type="match status" value="1"/>
</dbReference>
<dbReference type="GO" id="GO:0016757">
    <property type="term" value="F:glycosyltransferase activity"/>
    <property type="evidence" value="ECO:0007669"/>
    <property type="project" value="InterPro"/>
</dbReference>
<organism evidence="4 5">
    <name type="scientific">Nitrosomonas communis</name>
    <dbReference type="NCBI Taxonomy" id="44574"/>
    <lineage>
        <taxon>Bacteria</taxon>
        <taxon>Pseudomonadati</taxon>
        <taxon>Pseudomonadota</taxon>
        <taxon>Betaproteobacteria</taxon>
        <taxon>Nitrosomonadales</taxon>
        <taxon>Nitrosomonadaceae</taxon>
        <taxon>Nitrosomonas</taxon>
    </lineage>
</organism>
<keyword evidence="1" id="KW-0175">Coiled coil</keyword>
<evidence type="ECO:0000313" key="4">
    <source>
        <dbReference type="EMBL" id="TYP93267.1"/>
    </source>
</evidence>
<dbReference type="InterPro" id="IPR001296">
    <property type="entry name" value="Glyco_trans_1"/>
</dbReference>
<evidence type="ECO:0000259" key="3">
    <source>
        <dbReference type="Pfam" id="PF00534"/>
    </source>
</evidence>
<name>A0A5D3YKT6_9PROT</name>
<dbReference type="PANTHER" id="PTHR46401:SF9">
    <property type="entry name" value="MANNOSYLTRANSFERASE A"/>
    <property type="match status" value="1"/>
</dbReference>
<feature type="region of interest" description="Disordered" evidence="2">
    <location>
        <begin position="432"/>
        <end position="452"/>
    </location>
</feature>
<proteinExistence type="predicted"/>